<dbReference type="GO" id="GO:0006310">
    <property type="term" value="P:DNA recombination"/>
    <property type="evidence" value="ECO:0007669"/>
    <property type="project" value="UniProtKB-KW"/>
</dbReference>
<dbReference type="PANTHER" id="PTHR30349">
    <property type="entry name" value="PHAGE INTEGRASE-RELATED"/>
    <property type="match status" value="1"/>
</dbReference>
<dbReference type="GO" id="GO:0003677">
    <property type="term" value="F:DNA binding"/>
    <property type="evidence" value="ECO:0007669"/>
    <property type="project" value="InterPro"/>
</dbReference>
<dbReference type="InterPro" id="IPR002104">
    <property type="entry name" value="Integrase_catalytic"/>
</dbReference>
<evidence type="ECO:0000256" key="3">
    <source>
        <dbReference type="ARBA" id="ARBA00023172"/>
    </source>
</evidence>
<comment type="subcellular location">
    <subcellularLocation>
        <location evidence="1">Cytoplasm</location>
    </subcellularLocation>
</comment>
<comment type="caution">
    <text evidence="5">The sequence shown here is derived from an EMBL/GenBank/DDBJ whole genome shotgun (WGS) entry which is preliminary data.</text>
</comment>
<keyword evidence="3" id="KW-0233">DNA recombination</keyword>
<dbReference type="SUPFAM" id="SSF56349">
    <property type="entry name" value="DNA breaking-rejoining enzymes"/>
    <property type="match status" value="1"/>
</dbReference>
<gene>
    <name evidence="5" type="ORF">GS453_07085</name>
</gene>
<evidence type="ECO:0000256" key="1">
    <source>
        <dbReference type="ARBA" id="ARBA00004496"/>
    </source>
</evidence>
<name>A0AAP2AL68_RHOHA</name>
<reference evidence="5" key="1">
    <citation type="submission" date="2019-11" db="EMBL/GenBank/DDBJ databases">
        <title>Spread of Macrolides and rifampicin resistant Rhodococcus equi in clinical isolates in the USA.</title>
        <authorList>
            <person name="Alvarez-Narvaez S."/>
            <person name="Huber L."/>
            <person name="Cohen N.D."/>
            <person name="Slovis N."/>
            <person name="Greiter M."/>
            <person name="Giguere S."/>
            <person name="Hart K."/>
        </authorList>
    </citation>
    <scope>NUCLEOTIDE SEQUENCE</scope>
    <source>
        <strain evidence="5">Lh_38</strain>
    </source>
</reference>
<dbReference type="Pfam" id="PF00589">
    <property type="entry name" value="Phage_integrase"/>
    <property type="match status" value="1"/>
</dbReference>
<dbReference type="GO" id="GO:0005737">
    <property type="term" value="C:cytoplasm"/>
    <property type="evidence" value="ECO:0007669"/>
    <property type="project" value="UniProtKB-SubCell"/>
</dbReference>
<dbReference type="GO" id="GO:0015074">
    <property type="term" value="P:DNA integration"/>
    <property type="evidence" value="ECO:0007669"/>
    <property type="project" value="UniProtKB-KW"/>
</dbReference>
<protein>
    <submittedName>
        <fullName evidence="5">Tyrosine-type recombinase/integrase</fullName>
    </submittedName>
</protein>
<proteinExistence type="predicted"/>
<dbReference type="Gene3D" id="1.10.443.10">
    <property type="entry name" value="Intergrase catalytic core"/>
    <property type="match status" value="1"/>
</dbReference>
<dbReference type="PANTHER" id="PTHR30349:SF77">
    <property type="entry name" value="TYROSINE RECOMBINASE XERC"/>
    <property type="match status" value="1"/>
</dbReference>
<dbReference type="InterPro" id="IPR013762">
    <property type="entry name" value="Integrase-like_cat_sf"/>
</dbReference>
<keyword evidence="2" id="KW-0229">DNA integration</keyword>
<feature type="domain" description="Tyr recombinase" evidence="4">
    <location>
        <begin position="1"/>
        <end position="81"/>
    </location>
</feature>
<evidence type="ECO:0000259" key="4">
    <source>
        <dbReference type="PROSITE" id="PS51898"/>
    </source>
</evidence>
<evidence type="ECO:0000313" key="5">
    <source>
        <dbReference type="EMBL" id="MBM4626639.1"/>
    </source>
</evidence>
<evidence type="ECO:0000313" key="6">
    <source>
        <dbReference type="Proteomes" id="UP000738270"/>
    </source>
</evidence>
<dbReference type="PROSITE" id="PS51898">
    <property type="entry name" value="TYR_RECOMBINASE"/>
    <property type="match status" value="1"/>
</dbReference>
<dbReference type="InterPro" id="IPR011010">
    <property type="entry name" value="DNA_brk_join_enz"/>
</dbReference>
<sequence length="89" mass="9976">MRPAPANTSNSKSVSQIIGKAMRRAGLQRTAHRLRHWYGTTLLDDGADLRVVQELLRHASLSTTQIYTKVPDGRRRTAVKALDPWRAIA</sequence>
<accession>A0AAP2AL68</accession>
<organism evidence="5 6">
    <name type="scientific">Rhodococcus hoagii</name>
    <name type="common">Corynebacterium equii</name>
    <dbReference type="NCBI Taxonomy" id="43767"/>
    <lineage>
        <taxon>Bacteria</taxon>
        <taxon>Bacillati</taxon>
        <taxon>Actinomycetota</taxon>
        <taxon>Actinomycetes</taxon>
        <taxon>Mycobacteriales</taxon>
        <taxon>Nocardiaceae</taxon>
        <taxon>Prescottella</taxon>
    </lineage>
</organism>
<dbReference type="Proteomes" id="UP000738270">
    <property type="component" value="Unassembled WGS sequence"/>
</dbReference>
<dbReference type="AlphaFoldDB" id="A0AAP2AL68"/>
<evidence type="ECO:0000256" key="2">
    <source>
        <dbReference type="ARBA" id="ARBA00022908"/>
    </source>
</evidence>
<dbReference type="EMBL" id="WUXD01000002">
    <property type="protein sequence ID" value="MBM4626639.1"/>
    <property type="molecule type" value="Genomic_DNA"/>
</dbReference>
<dbReference type="InterPro" id="IPR050090">
    <property type="entry name" value="Tyrosine_recombinase_XerCD"/>
</dbReference>